<dbReference type="AlphaFoldDB" id="A0A133UA11"/>
<gene>
    <name evidence="1" type="ORF">AKJ64_05015</name>
</gene>
<comment type="caution">
    <text evidence="1">The sequence shown here is derived from an EMBL/GenBank/DDBJ whole genome shotgun (WGS) entry which is preliminary data.</text>
</comment>
<protein>
    <submittedName>
        <fullName evidence="1">Uncharacterized protein</fullName>
    </submittedName>
</protein>
<evidence type="ECO:0000313" key="2">
    <source>
        <dbReference type="Proteomes" id="UP000070373"/>
    </source>
</evidence>
<name>A0A133UA11_9EURY</name>
<accession>A0A133UA11</accession>
<dbReference type="EMBL" id="LHXN01000127">
    <property type="protein sequence ID" value="KXA91021.1"/>
    <property type="molecule type" value="Genomic_DNA"/>
</dbReference>
<proteinExistence type="predicted"/>
<evidence type="ECO:0000313" key="1">
    <source>
        <dbReference type="EMBL" id="KXA91021.1"/>
    </source>
</evidence>
<sequence length="177" mass="19902">MVSHYGKPFIRFKQIAKRVLRKGCGGINFQDPPSNTCSVILFDRGECHPERISLDRDKLNELLEEERESLIEASDFLYAMQNAKTGFLKWVSFGVRSDVKLPLTSAPENCLLGSVSADITDDAPKLLFLVWRPASRYTDGGVPKAAALAKGRIWRDGQDEGSPVDSSEKLARWLRFR</sequence>
<keyword evidence="2" id="KW-1185">Reference proteome</keyword>
<reference evidence="1 2" key="1">
    <citation type="journal article" date="2016" name="Sci. Rep.">
        <title>Metabolic traits of an uncultured archaeal lineage -MSBL1- from brine pools of the Red Sea.</title>
        <authorList>
            <person name="Mwirichia R."/>
            <person name="Alam I."/>
            <person name="Rashid M."/>
            <person name="Vinu M."/>
            <person name="Ba-Alawi W."/>
            <person name="Anthony Kamau A."/>
            <person name="Kamanda Ngugi D."/>
            <person name="Goker M."/>
            <person name="Klenk H.P."/>
            <person name="Bajic V."/>
            <person name="Stingl U."/>
        </authorList>
    </citation>
    <scope>NUCLEOTIDE SEQUENCE [LARGE SCALE GENOMIC DNA]</scope>
    <source>
        <strain evidence="1">SCGC-AAA259E17</strain>
    </source>
</reference>
<organism evidence="1 2">
    <name type="scientific">candidate division MSBL1 archaeon SCGC-AAA259E17</name>
    <dbReference type="NCBI Taxonomy" id="1698263"/>
    <lineage>
        <taxon>Archaea</taxon>
        <taxon>Methanobacteriati</taxon>
        <taxon>Methanobacteriota</taxon>
        <taxon>candidate division MSBL1</taxon>
    </lineage>
</organism>
<dbReference type="Proteomes" id="UP000070373">
    <property type="component" value="Unassembled WGS sequence"/>
</dbReference>